<organism evidence="1 2">
    <name type="scientific">Prunus persica</name>
    <name type="common">Peach</name>
    <name type="synonym">Amygdalus persica</name>
    <dbReference type="NCBI Taxonomy" id="3760"/>
    <lineage>
        <taxon>Eukaryota</taxon>
        <taxon>Viridiplantae</taxon>
        <taxon>Streptophyta</taxon>
        <taxon>Embryophyta</taxon>
        <taxon>Tracheophyta</taxon>
        <taxon>Spermatophyta</taxon>
        <taxon>Magnoliopsida</taxon>
        <taxon>eudicotyledons</taxon>
        <taxon>Gunneridae</taxon>
        <taxon>Pentapetalae</taxon>
        <taxon>rosids</taxon>
        <taxon>fabids</taxon>
        <taxon>Rosales</taxon>
        <taxon>Rosaceae</taxon>
        <taxon>Amygdaloideae</taxon>
        <taxon>Amygdaleae</taxon>
        <taxon>Prunus</taxon>
    </lineage>
</organism>
<name>A0A251PFD6_PRUPE</name>
<evidence type="ECO:0000313" key="1">
    <source>
        <dbReference type="EMBL" id="ONI10278.1"/>
    </source>
</evidence>
<reference evidence="1 2" key="1">
    <citation type="journal article" date="2013" name="Nat. Genet.">
        <title>The high-quality draft genome of peach (Prunus persica) identifies unique patterns of genetic diversity, domestication and genome evolution.</title>
        <authorList>
            <consortium name="International Peach Genome Initiative"/>
            <person name="Verde I."/>
            <person name="Abbott A.G."/>
            <person name="Scalabrin S."/>
            <person name="Jung S."/>
            <person name="Shu S."/>
            <person name="Marroni F."/>
            <person name="Zhebentyayeva T."/>
            <person name="Dettori M.T."/>
            <person name="Grimwood J."/>
            <person name="Cattonaro F."/>
            <person name="Zuccolo A."/>
            <person name="Rossini L."/>
            <person name="Jenkins J."/>
            <person name="Vendramin E."/>
            <person name="Meisel L.A."/>
            <person name="Decroocq V."/>
            <person name="Sosinski B."/>
            <person name="Prochnik S."/>
            <person name="Mitros T."/>
            <person name="Policriti A."/>
            <person name="Cipriani G."/>
            <person name="Dondini L."/>
            <person name="Ficklin S."/>
            <person name="Goodstein D.M."/>
            <person name="Xuan P."/>
            <person name="Del Fabbro C."/>
            <person name="Aramini V."/>
            <person name="Copetti D."/>
            <person name="Gonzalez S."/>
            <person name="Horner D.S."/>
            <person name="Falchi R."/>
            <person name="Lucas S."/>
            <person name="Mica E."/>
            <person name="Maldonado J."/>
            <person name="Lazzari B."/>
            <person name="Bielenberg D."/>
            <person name="Pirona R."/>
            <person name="Miculan M."/>
            <person name="Barakat A."/>
            <person name="Testolin R."/>
            <person name="Stella A."/>
            <person name="Tartarini S."/>
            <person name="Tonutti P."/>
            <person name="Arus P."/>
            <person name="Orellana A."/>
            <person name="Wells C."/>
            <person name="Main D."/>
            <person name="Vizzotto G."/>
            <person name="Silva H."/>
            <person name="Salamini F."/>
            <person name="Schmutz J."/>
            <person name="Morgante M."/>
            <person name="Rokhsar D.S."/>
        </authorList>
    </citation>
    <scope>NUCLEOTIDE SEQUENCE [LARGE SCALE GENOMIC DNA]</scope>
    <source>
        <strain evidence="2">cv. Nemared</strain>
    </source>
</reference>
<dbReference type="EMBL" id="CM007654">
    <property type="protein sequence ID" value="ONI10278.1"/>
    <property type="molecule type" value="Genomic_DNA"/>
</dbReference>
<dbReference type="EMBL" id="CM007654">
    <property type="protein sequence ID" value="ONI10279.1"/>
    <property type="molecule type" value="Genomic_DNA"/>
</dbReference>
<dbReference type="Proteomes" id="UP000006882">
    <property type="component" value="Chromosome G4"/>
</dbReference>
<evidence type="ECO:0000313" key="2">
    <source>
        <dbReference type="Proteomes" id="UP000006882"/>
    </source>
</evidence>
<reference evidence="1" key="2">
    <citation type="submission" date="2016-12" db="EMBL/GenBank/DDBJ databases">
        <title>WGS assembly of Prunus persica.</title>
        <authorList>
            <person name="Verde I."/>
            <person name="Jenkins J."/>
            <person name="Dondini L."/>
            <person name="Micali S."/>
            <person name="Pagliarani G."/>
            <person name="Vendramin E."/>
            <person name="Paris R."/>
            <person name="Aramini V."/>
            <person name="Gazza L."/>
            <person name="Rossini L."/>
            <person name="Bassi D."/>
            <person name="Troggio M."/>
            <person name="Shu S."/>
            <person name="Grimwood J.H."/>
            <person name="Tartarini S."/>
            <person name="Dettori M.T."/>
            <person name="Schmutz J."/>
        </authorList>
    </citation>
    <scope>NUCLEOTIDE SEQUENCE</scope>
</reference>
<dbReference type="Gramene" id="ONI10278">
    <property type="protein sequence ID" value="ONI10278"/>
    <property type="gene ID" value="PRUPE_4G038300"/>
</dbReference>
<accession>A0A251PFD6</accession>
<protein>
    <submittedName>
        <fullName evidence="1">Uncharacterized protein</fullName>
    </submittedName>
</protein>
<gene>
    <name evidence="1" type="ORF">PRUPE_4G038300</name>
</gene>
<proteinExistence type="predicted"/>
<keyword evidence="2" id="KW-1185">Reference proteome</keyword>
<dbReference type="AlphaFoldDB" id="A0A251PFD6"/>
<dbReference type="Gramene" id="ONI10279">
    <property type="protein sequence ID" value="ONI10279"/>
    <property type="gene ID" value="PRUPE_4G038300"/>
</dbReference>
<sequence length="71" mass="8147">MCRSRIKRKMLLSPALASQCTTKPTLFLLPSFEFQNKLLYLPTLSLNIICRCNNTGLKTVLARPLDPYLYL</sequence>